<name>A0ACA9UBY1_BIOOC</name>
<protein>
    <submittedName>
        <fullName evidence="1">Uncharacterized protein</fullName>
    </submittedName>
</protein>
<proteinExistence type="predicted"/>
<organism evidence="1 2">
    <name type="scientific">Clonostachys rosea f. rosea IK726</name>
    <dbReference type="NCBI Taxonomy" id="1349383"/>
    <lineage>
        <taxon>Eukaryota</taxon>
        <taxon>Fungi</taxon>
        <taxon>Dikarya</taxon>
        <taxon>Ascomycota</taxon>
        <taxon>Pezizomycotina</taxon>
        <taxon>Sordariomycetes</taxon>
        <taxon>Hypocreomycetidae</taxon>
        <taxon>Hypocreales</taxon>
        <taxon>Bionectriaceae</taxon>
        <taxon>Clonostachys</taxon>
    </lineage>
</organism>
<reference evidence="1" key="1">
    <citation type="submission" date="2020-04" db="EMBL/GenBank/DDBJ databases">
        <authorList>
            <person name="Broberg M."/>
        </authorList>
    </citation>
    <scope>NUCLEOTIDE SEQUENCE</scope>
</reference>
<evidence type="ECO:0000313" key="2">
    <source>
        <dbReference type="Proteomes" id="UP000836387"/>
    </source>
</evidence>
<comment type="caution">
    <text evidence="1">The sequence shown here is derived from an EMBL/GenBank/DDBJ whole genome shotgun (WGS) entry which is preliminary data.</text>
</comment>
<reference evidence="1" key="2">
    <citation type="submission" date="2021-10" db="EMBL/GenBank/DDBJ databases">
        <authorList>
            <person name="Piombo E."/>
        </authorList>
    </citation>
    <scope>NUCLEOTIDE SEQUENCE</scope>
</reference>
<keyword evidence="2" id="KW-1185">Reference proteome</keyword>
<sequence>MLDTRSNDEETRNLSLAASTNVSTSFNSCKKCTHPPTMLFISSTLFSETTIVGFKPLHYYECLIGKVEGEWKSRTEPKSMDMGPSQVAVACMYPSPSASGNLDMSSADPEEMNAEDSVSGTVRQQPTPLSNTLESWASAGVAEPCSIQLHHDSIAGASFTDTWCEVDTFLLNL</sequence>
<accession>A0ACA9UBY1</accession>
<gene>
    <name evidence="1" type="ORF">CRV2_00020602</name>
</gene>
<dbReference type="EMBL" id="CADEHS020000195">
    <property type="protein sequence ID" value="CAG9950780.1"/>
    <property type="molecule type" value="Genomic_DNA"/>
</dbReference>
<dbReference type="Proteomes" id="UP000836387">
    <property type="component" value="Unassembled WGS sequence"/>
</dbReference>
<evidence type="ECO:0000313" key="1">
    <source>
        <dbReference type="EMBL" id="CAG9950780.1"/>
    </source>
</evidence>